<organism evidence="15 16">
    <name type="scientific">Candidatus Neoehrlichia procyonis str. RAC413</name>
    <dbReference type="NCBI Taxonomy" id="1359163"/>
    <lineage>
        <taxon>Bacteria</taxon>
        <taxon>Pseudomonadati</taxon>
        <taxon>Pseudomonadota</taxon>
        <taxon>Alphaproteobacteria</taxon>
        <taxon>Rickettsiales</taxon>
        <taxon>Anaplasmataceae</taxon>
        <taxon>Candidatus Neoehrlichia</taxon>
    </lineage>
</organism>
<dbReference type="GO" id="GO:0047480">
    <property type="term" value="F:UDP-N-acetylmuramoyl-tripeptide-D-alanyl-D-alanine ligase activity"/>
    <property type="evidence" value="ECO:0007669"/>
    <property type="project" value="UniProtKB-UniRule"/>
</dbReference>
<evidence type="ECO:0000256" key="10">
    <source>
        <dbReference type="HAMAP-Rule" id="MF_02019"/>
    </source>
</evidence>
<dbReference type="UniPathway" id="UPA00219"/>
<dbReference type="Pfam" id="PF01225">
    <property type="entry name" value="Mur_ligase"/>
    <property type="match status" value="1"/>
</dbReference>
<evidence type="ECO:0000256" key="5">
    <source>
        <dbReference type="ARBA" id="ARBA00022840"/>
    </source>
</evidence>
<evidence type="ECO:0000259" key="14">
    <source>
        <dbReference type="Pfam" id="PF08245"/>
    </source>
</evidence>
<keyword evidence="2 10" id="KW-0436">Ligase</keyword>
<feature type="domain" description="Mur ligase central" evidence="14">
    <location>
        <begin position="109"/>
        <end position="281"/>
    </location>
</feature>
<evidence type="ECO:0000313" key="16">
    <source>
        <dbReference type="Proteomes" id="UP000033562"/>
    </source>
</evidence>
<feature type="domain" description="Mur ligase C-terminal" evidence="13">
    <location>
        <begin position="335"/>
        <end position="448"/>
    </location>
</feature>
<dbReference type="GO" id="GO:0051301">
    <property type="term" value="P:cell division"/>
    <property type="evidence" value="ECO:0007669"/>
    <property type="project" value="UniProtKB-KW"/>
</dbReference>
<protein>
    <recommendedName>
        <fullName evidence="10 11">UDP-N-acetylmuramoyl-tripeptide--D-alanyl-D-alanine ligase</fullName>
        <ecNumber evidence="10 11">6.3.2.10</ecNumber>
    </recommendedName>
    <alternativeName>
        <fullName evidence="10">D-alanyl-D-alanine-adding enzyme</fullName>
    </alternativeName>
</protein>
<keyword evidence="6 10" id="KW-0133">Cell shape</keyword>
<dbReference type="InterPro" id="IPR036565">
    <property type="entry name" value="Mur-like_cat_sf"/>
</dbReference>
<dbReference type="RefSeq" id="WP_045808793.1">
    <property type="nucleotide sequence ID" value="NZ_LANX01000001.1"/>
</dbReference>
<proteinExistence type="inferred from homology"/>
<keyword evidence="16" id="KW-1185">Reference proteome</keyword>
<evidence type="ECO:0000256" key="6">
    <source>
        <dbReference type="ARBA" id="ARBA00022960"/>
    </source>
</evidence>
<dbReference type="Pfam" id="PF08245">
    <property type="entry name" value="Mur_ligase_M"/>
    <property type="match status" value="1"/>
</dbReference>
<feature type="binding site" evidence="10">
    <location>
        <begin position="111"/>
        <end position="117"/>
    </location>
    <ligand>
        <name>ATP</name>
        <dbReference type="ChEBI" id="CHEBI:30616"/>
    </ligand>
</feature>
<dbReference type="InterPro" id="IPR036615">
    <property type="entry name" value="Mur_ligase_C_dom_sf"/>
</dbReference>
<keyword evidence="5 10" id="KW-0067">ATP-binding</keyword>
<dbReference type="GO" id="GO:0008360">
    <property type="term" value="P:regulation of cell shape"/>
    <property type="evidence" value="ECO:0007669"/>
    <property type="project" value="UniProtKB-KW"/>
</dbReference>
<comment type="function">
    <text evidence="10 11">Involved in cell wall formation. Catalyzes the final step in the synthesis of UDP-N-acetylmuramoyl-pentapeptide, the precursor of murein.</text>
</comment>
<dbReference type="AlphaFoldDB" id="A0A0F3NMG6"/>
<dbReference type="Gene3D" id="3.40.1390.10">
    <property type="entry name" value="MurE/MurF, N-terminal domain"/>
    <property type="match status" value="1"/>
</dbReference>
<name>A0A0F3NMG6_9RICK</name>
<keyword evidence="7 10" id="KW-0573">Peptidoglycan synthesis</keyword>
<dbReference type="InterPro" id="IPR000713">
    <property type="entry name" value="Mur_ligase_N"/>
</dbReference>
<dbReference type="SUPFAM" id="SSF53623">
    <property type="entry name" value="MurD-like peptide ligases, catalytic domain"/>
    <property type="match status" value="1"/>
</dbReference>
<keyword evidence="1 10" id="KW-0963">Cytoplasm</keyword>
<evidence type="ECO:0000256" key="8">
    <source>
        <dbReference type="ARBA" id="ARBA00023306"/>
    </source>
</evidence>
<comment type="subcellular location">
    <subcellularLocation>
        <location evidence="10 11">Cytoplasm</location>
    </subcellularLocation>
</comment>
<sequence length="469" mass="52202">MFYWDNENIISAVNGKAIGNGWVCKGKISIDTRTLKPGDIFVAIRGKNFNGHDFVHEAFYKGAVAAIVDCKYIIYDTNYSLIIVHDVLKALHDMASFYLKNLDAKIIAITGSFGKTTTKCMLQQALSHYGNTYSDKGNFNNHIGMPLCALNAPYNSEFIILEMGMSNFGEINLLSKITNPDISIITHISPAHLAAFSSVDDIAVAKSEIFYHTKSNGIVILNYDDNYYSKLYSAAIQHCKNFNIVSFGKNKNANVFLYTIKDFNKGLKEVVINCNGNIIKCIVQECMLRFLYSILIVIAVVNSLKLDVYNMYSALSNFLPINGRGRAHSLNLQGKNFILIDDAYNANPASMIAALHNLYKLNGITKKIAILGDMLELGKYSVMYHKGLIDSIINSKVDVVYTVGFYMQYLHDILPANIKGIHFHDYKALMRKVLLIIGEGNAVLIKGSANTKLSVVVQYLLEISSIANL</sequence>
<dbReference type="SUPFAM" id="SSF53244">
    <property type="entry name" value="MurD-like peptide ligases, peptide-binding domain"/>
    <property type="match status" value="1"/>
</dbReference>
<dbReference type="Pfam" id="PF02875">
    <property type="entry name" value="Mur_ligase_C"/>
    <property type="match status" value="1"/>
</dbReference>
<keyword evidence="4 10" id="KW-0547">Nucleotide-binding</keyword>
<dbReference type="Gene3D" id="3.90.190.20">
    <property type="entry name" value="Mur ligase, C-terminal domain"/>
    <property type="match status" value="1"/>
</dbReference>
<dbReference type="InterPro" id="IPR013221">
    <property type="entry name" value="Mur_ligase_cen"/>
</dbReference>
<comment type="pathway">
    <text evidence="10 11">Cell wall biogenesis; peptidoglycan biosynthesis.</text>
</comment>
<dbReference type="GO" id="GO:0008766">
    <property type="term" value="F:UDP-N-acetylmuramoylalanyl-D-glutamyl-2,6-diaminopimelate-D-alanyl-D-alanine ligase activity"/>
    <property type="evidence" value="ECO:0007669"/>
    <property type="project" value="RHEA"/>
</dbReference>
<evidence type="ECO:0000259" key="13">
    <source>
        <dbReference type="Pfam" id="PF02875"/>
    </source>
</evidence>
<dbReference type="SUPFAM" id="SSF63418">
    <property type="entry name" value="MurE/MurF N-terminal domain"/>
    <property type="match status" value="1"/>
</dbReference>
<keyword evidence="3 10" id="KW-0132">Cell division</keyword>
<dbReference type="GO" id="GO:0005524">
    <property type="term" value="F:ATP binding"/>
    <property type="evidence" value="ECO:0007669"/>
    <property type="project" value="UniProtKB-UniRule"/>
</dbReference>
<dbReference type="PANTHER" id="PTHR43024">
    <property type="entry name" value="UDP-N-ACETYLMURAMOYL-TRIPEPTIDE--D-ALANYL-D-ALANINE LIGASE"/>
    <property type="match status" value="1"/>
</dbReference>
<accession>A0A0F3NMG6</accession>
<dbReference type="GO" id="GO:0071555">
    <property type="term" value="P:cell wall organization"/>
    <property type="evidence" value="ECO:0007669"/>
    <property type="project" value="UniProtKB-KW"/>
</dbReference>
<feature type="domain" description="Mur ligase N-terminal catalytic" evidence="12">
    <location>
        <begin position="28"/>
        <end position="87"/>
    </location>
</feature>
<evidence type="ECO:0000256" key="11">
    <source>
        <dbReference type="RuleBase" id="RU004136"/>
    </source>
</evidence>
<keyword evidence="8 10" id="KW-0131">Cell cycle</keyword>
<reference evidence="15 16" key="1">
    <citation type="submission" date="2015-02" db="EMBL/GenBank/DDBJ databases">
        <title>Genome Sequencing of Rickettsiales.</title>
        <authorList>
            <person name="Daugherty S.C."/>
            <person name="Su Q."/>
            <person name="Abolude K."/>
            <person name="Beier-Sexton M."/>
            <person name="Carlyon J.A."/>
            <person name="Carter R."/>
            <person name="Day N.P."/>
            <person name="Dumler S.J."/>
            <person name="Dyachenko V."/>
            <person name="Godinez A."/>
            <person name="Kurtti T.J."/>
            <person name="Lichay M."/>
            <person name="Mullins K.E."/>
            <person name="Ott S."/>
            <person name="Pappas-Brown V."/>
            <person name="Paris D.H."/>
            <person name="Patel P."/>
            <person name="Richards A.L."/>
            <person name="Sadzewicz L."/>
            <person name="Sears K."/>
            <person name="Seidman D."/>
            <person name="Sengamalay N."/>
            <person name="Stenos J."/>
            <person name="Tallon L.J."/>
            <person name="Vincent G."/>
            <person name="Fraser C.M."/>
            <person name="Munderloh U."/>
            <person name="Dunning-Hotopp J.C."/>
        </authorList>
    </citation>
    <scope>NUCLEOTIDE SEQUENCE [LARGE SCALE GENOMIC DNA]</scope>
    <source>
        <strain evidence="15 16">RAC413</strain>
    </source>
</reference>
<dbReference type="PANTHER" id="PTHR43024:SF1">
    <property type="entry name" value="UDP-N-ACETYLMURAMOYL-TRIPEPTIDE--D-ALANYL-D-ALANINE LIGASE"/>
    <property type="match status" value="1"/>
</dbReference>
<dbReference type="EC" id="6.3.2.10" evidence="10 11"/>
<keyword evidence="9 10" id="KW-0961">Cell wall biogenesis/degradation</keyword>
<comment type="catalytic activity">
    <reaction evidence="10 11">
        <text>D-alanyl-D-alanine + UDP-N-acetyl-alpha-D-muramoyl-L-alanyl-gamma-D-glutamyl-meso-2,6-diaminopimelate + ATP = UDP-N-acetyl-alpha-D-muramoyl-L-alanyl-gamma-D-glutamyl-meso-2,6-diaminopimeloyl-D-alanyl-D-alanine + ADP + phosphate + H(+)</text>
        <dbReference type="Rhea" id="RHEA:28374"/>
        <dbReference type="ChEBI" id="CHEBI:15378"/>
        <dbReference type="ChEBI" id="CHEBI:30616"/>
        <dbReference type="ChEBI" id="CHEBI:43474"/>
        <dbReference type="ChEBI" id="CHEBI:57822"/>
        <dbReference type="ChEBI" id="CHEBI:61386"/>
        <dbReference type="ChEBI" id="CHEBI:83905"/>
        <dbReference type="ChEBI" id="CHEBI:456216"/>
        <dbReference type="EC" id="6.3.2.10"/>
    </reaction>
</comment>
<dbReference type="HAMAP" id="MF_02019">
    <property type="entry name" value="MurF"/>
    <property type="match status" value="1"/>
</dbReference>
<dbReference type="Proteomes" id="UP000033562">
    <property type="component" value="Unassembled WGS sequence"/>
</dbReference>
<dbReference type="InterPro" id="IPR005863">
    <property type="entry name" value="UDP-N-AcMur_synth"/>
</dbReference>
<evidence type="ECO:0000256" key="4">
    <source>
        <dbReference type="ARBA" id="ARBA00022741"/>
    </source>
</evidence>
<evidence type="ECO:0000256" key="9">
    <source>
        <dbReference type="ARBA" id="ARBA00023316"/>
    </source>
</evidence>
<dbReference type="GO" id="GO:0009252">
    <property type="term" value="P:peptidoglycan biosynthetic process"/>
    <property type="evidence" value="ECO:0007669"/>
    <property type="project" value="UniProtKB-UniRule"/>
</dbReference>
<dbReference type="OrthoDB" id="9800958at2"/>
<dbReference type="Gene3D" id="3.40.1190.10">
    <property type="entry name" value="Mur-like, catalytic domain"/>
    <property type="match status" value="1"/>
</dbReference>
<dbReference type="InterPro" id="IPR035911">
    <property type="entry name" value="MurE/MurF_N"/>
</dbReference>
<dbReference type="EMBL" id="LANX01000001">
    <property type="protein sequence ID" value="KJV68976.1"/>
    <property type="molecule type" value="Genomic_DNA"/>
</dbReference>
<evidence type="ECO:0000256" key="1">
    <source>
        <dbReference type="ARBA" id="ARBA00022490"/>
    </source>
</evidence>
<comment type="caution">
    <text evidence="15">The sequence shown here is derived from an EMBL/GenBank/DDBJ whole genome shotgun (WGS) entry which is preliminary data.</text>
</comment>
<dbReference type="STRING" id="1359163.NLO413_0348"/>
<evidence type="ECO:0000256" key="2">
    <source>
        <dbReference type="ARBA" id="ARBA00022598"/>
    </source>
</evidence>
<gene>
    <name evidence="10 15" type="primary">murF</name>
    <name evidence="15" type="ORF">NLO413_0348</name>
</gene>
<dbReference type="GO" id="GO:0005737">
    <property type="term" value="C:cytoplasm"/>
    <property type="evidence" value="ECO:0007669"/>
    <property type="project" value="UniProtKB-SubCell"/>
</dbReference>
<dbReference type="PATRIC" id="fig|1359163.3.peg.337"/>
<evidence type="ECO:0000313" key="15">
    <source>
        <dbReference type="EMBL" id="KJV68976.1"/>
    </source>
</evidence>
<comment type="similarity">
    <text evidence="10">Belongs to the MurCDEF family. MurF subfamily.</text>
</comment>
<dbReference type="InterPro" id="IPR051046">
    <property type="entry name" value="MurCDEF_CellWall_CoF430Synth"/>
</dbReference>
<evidence type="ECO:0000259" key="12">
    <source>
        <dbReference type="Pfam" id="PF01225"/>
    </source>
</evidence>
<evidence type="ECO:0000256" key="7">
    <source>
        <dbReference type="ARBA" id="ARBA00022984"/>
    </source>
</evidence>
<dbReference type="InterPro" id="IPR004101">
    <property type="entry name" value="Mur_ligase_C"/>
</dbReference>
<evidence type="ECO:0000256" key="3">
    <source>
        <dbReference type="ARBA" id="ARBA00022618"/>
    </source>
</evidence>
<dbReference type="NCBIfam" id="TIGR01143">
    <property type="entry name" value="murF"/>
    <property type="match status" value="1"/>
</dbReference>